<feature type="transmembrane region" description="Helical" evidence="1">
    <location>
        <begin position="180"/>
        <end position="200"/>
    </location>
</feature>
<keyword evidence="1" id="KW-1133">Transmembrane helix</keyword>
<dbReference type="InterPro" id="IPR025333">
    <property type="entry name" value="DUF4239"/>
</dbReference>
<proteinExistence type="predicted"/>
<dbReference type="RefSeq" id="WP_113891692.1">
    <property type="nucleotide sequence ID" value="NZ_QNRK01000032.1"/>
</dbReference>
<evidence type="ECO:0008006" key="4">
    <source>
        <dbReference type="Google" id="ProtNLM"/>
    </source>
</evidence>
<protein>
    <recommendedName>
        <fullName evidence="4">DUF4239 domain-containing protein</fullName>
    </recommendedName>
</protein>
<accession>A0A366EV74</accession>
<feature type="transmembrane region" description="Helical" evidence="1">
    <location>
        <begin position="206"/>
        <end position="226"/>
    </location>
</feature>
<dbReference type="AlphaFoldDB" id="A0A366EV74"/>
<keyword evidence="1" id="KW-0812">Transmembrane</keyword>
<dbReference type="Pfam" id="PF14023">
    <property type="entry name" value="Bestrophin-like"/>
    <property type="match status" value="1"/>
</dbReference>
<dbReference type="OrthoDB" id="4760162at2"/>
<name>A0A366EV74_9HYPH</name>
<comment type="caution">
    <text evidence="2">The sequence shown here is derived from an EMBL/GenBank/DDBJ whole genome shotgun (WGS) entry which is preliminary data.</text>
</comment>
<organism evidence="2 3">
    <name type="scientific">Roseiarcus fermentans</name>
    <dbReference type="NCBI Taxonomy" id="1473586"/>
    <lineage>
        <taxon>Bacteria</taxon>
        <taxon>Pseudomonadati</taxon>
        <taxon>Pseudomonadota</taxon>
        <taxon>Alphaproteobacteria</taxon>
        <taxon>Hyphomicrobiales</taxon>
        <taxon>Roseiarcaceae</taxon>
        <taxon>Roseiarcus</taxon>
    </lineage>
</organism>
<feature type="transmembrane region" description="Helical" evidence="1">
    <location>
        <begin position="39"/>
        <end position="60"/>
    </location>
</feature>
<dbReference type="Proteomes" id="UP000253529">
    <property type="component" value="Unassembled WGS sequence"/>
</dbReference>
<dbReference type="EMBL" id="QNRK01000032">
    <property type="protein sequence ID" value="RBP06278.1"/>
    <property type="molecule type" value="Genomic_DNA"/>
</dbReference>
<sequence>MVFLYRAAIVALVTFAFALVGFGLGDLLPADYVTASKGMIGSVVGLDATLLALVLGLLIWTAHGQFMGQQAELQTIGRAIVLLDLALAGYGPEAAAGRREIHQILKRARARLWIDDPKGRRMVAVGDLPAEVLPMRAVFTALRPVNDDQRQHLAAARDHFSTIVDTQLTMIRSLVDPIPNLLLTVVVGWSCVLFFGYGLGSPANTLTIVMAALGALSVGSAAFLILELSDPYVGVFRLPRTGFDGVLGALALGDEITAETERRSGAG</sequence>
<reference evidence="2 3" key="1">
    <citation type="submission" date="2018-06" db="EMBL/GenBank/DDBJ databases">
        <title>Genomic Encyclopedia of Type Strains, Phase IV (KMG-IV): sequencing the most valuable type-strain genomes for metagenomic binning, comparative biology and taxonomic classification.</title>
        <authorList>
            <person name="Goeker M."/>
        </authorList>
    </citation>
    <scope>NUCLEOTIDE SEQUENCE [LARGE SCALE GENOMIC DNA]</scope>
    <source>
        <strain evidence="2 3">DSM 24875</strain>
    </source>
</reference>
<evidence type="ECO:0000313" key="3">
    <source>
        <dbReference type="Proteomes" id="UP000253529"/>
    </source>
</evidence>
<keyword evidence="3" id="KW-1185">Reference proteome</keyword>
<keyword evidence="1" id="KW-0472">Membrane</keyword>
<gene>
    <name evidence="2" type="ORF">DFR50_13256</name>
</gene>
<evidence type="ECO:0000256" key="1">
    <source>
        <dbReference type="SAM" id="Phobius"/>
    </source>
</evidence>
<evidence type="ECO:0000313" key="2">
    <source>
        <dbReference type="EMBL" id="RBP06278.1"/>
    </source>
</evidence>